<evidence type="ECO:0000256" key="5">
    <source>
        <dbReference type="ARBA" id="ARBA00023002"/>
    </source>
</evidence>
<evidence type="ECO:0000256" key="4">
    <source>
        <dbReference type="ARBA" id="ARBA00022964"/>
    </source>
</evidence>
<accession>A0A9P4NGW4</accession>
<keyword evidence="3 9" id="KW-0479">Metal-binding</keyword>
<feature type="binding site" evidence="9">
    <location>
        <position position="235"/>
    </location>
    <ligand>
        <name>Fe cation</name>
        <dbReference type="ChEBI" id="CHEBI:24875"/>
        <note>catalytic</note>
    </ligand>
</feature>
<organism evidence="11 12">
    <name type="scientific">Tothia fuscella</name>
    <dbReference type="NCBI Taxonomy" id="1048955"/>
    <lineage>
        <taxon>Eukaryota</taxon>
        <taxon>Fungi</taxon>
        <taxon>Dikarya</taxon>
        <taxon>Ascomycota</taxon>
        <taxon>Pezizomycotina</taxon>
        <taxon>Dothideomycetes</taxon>
        <taxon>Pleosporomycetidae</taxon>
        <taxon>Venturiales</taxon>
        <taxon>Cylindrosympodiaceae</taxon>
        <taxon>Tothia</taxon>
    </lineage>
</organism>
<keyword evidence="6 9" id="KW-0408">Iron</keyword>
<feature type="binding site" evidence="9">
    <location>
        <position position="237"/>
    </location>
    <ligand>
        <name>Fe cation</name>
        <dbReference type="ChEBI" id="CHEBI:24875"/>
        <note>catalytic</note>
    </ligand>
</feature>
<dbReference type="InterPro" id="IPR005123">
    <property type="entry name" value="Oxoglu/Fe-dep_dioxygenase_dom"/>
</dbReference>
<dbReference type="InterPro" id="IPR037151">
    <property type="entry name" value="AlkB-like_sf"/>
</dbReference>
<keyword evidence="4" id="KW-0223">Dioxygenase</keyword>
<dbReference type="PANTHER" id="PTHR16557">
    <property type="entry name" value="ALKYLATED DNA REPAIR PROTEIN ALKB-RELATED"/>
    <property type="match status" value="1"/>
</dbReference>
<evidence type="ECO:0000256" key="7">
    <source>
        <dbReference type="ARBA" id="ARBA00023026"/>
    </source>
</evidence>
<comment type="catalytic activity">
    <reaction evidence="8">
        <text>an N(6)-methyladenosine in mRNA + 2-oxoglutarate + O2 = an adenosine in mRNA + formaldehyde + succinate + CO2</text>
        <dbReference type="Rhea" id="RHEA:49520"/>
        <dbReference type="Rhea" id="RHEA-COMP:12414"/>
        <dbReference type="Rhea" id="RHEA-COMP:12417"/>
        <dbReference type="ChEBI" id="CHEBI:15379"/>
        <dbReference type="ChEBI" id="CHEBI:16526"/>
        <dbReference type="ChEBI" id="CHEBI:16810"/>
        <dbReference type="ChEBI" id="CHEBI:16842"/>
        <dbReference type="ChEBI" id="CHEBI:30031"/>
        <dbReference type="ChEBI" id="CHEBI:74411"/>
        <dbReference type="ChEBI" id="CHEBI:74449"/>
        <dbReference type="EC" id="1.14.11.53"/>
    </reaction>
    <physiologicalReaction direction="left-to-right" evidence="8">
        <dbReference type="Rhea" id="RHEA:49521"/>
    </physiologicalReaction>
</comment>
<gene>
    <name evidence="11" type="ORF">EJ08DRAFT_702136</name>
</gene>
<dbReference type="Pfam" id="PF13532">
    <property type="entry name" value="2OG-FeII_Oxy_2"/>
    <property type="match status" value="1"/>
</dbReference>
<comment type="cofactor">
    <cofactor evidence="9">
        <name>Fe(2+)</name>
        <dbReference type="ChEBI" id="CHEBI:29033"/>
    </cofactor>
    <text evidence="9">Binds 1 Fe(2+) ion per subunit.</text>
</comment>
<evidence type="ECO:0000256" key="9">
    <source>
        <dbReference type="PIRSR" id="PIRSR604574-2"/>
    </source>
</evidence>
<dbReference type="GO" id="GO:0005737">
    <property type="term" value="C:cytoplasm"/>
    <property type="evidence" value="ECO:0007669"/>
    <property type="project" value="TreeGrafter"/>
</dbReference>
<sequence>MTSKPQKHLNPHAKPPEKIRELYKKCQKLKPDELADSPLILDMERNDLKTNSHISIVGEMTEDIDSIFQIYADNYQSSSPKAVYPISIYAHDAVPGLRLVPNLIPRSVQIALLNKLIHRDLSNPLHKSNVHLHHNVTYVQNEASFFSVSPSSDLTFTPKDPSIHKPISISQFLNKKLRWITLGGQYDWTNKIYPEENPPAFPEDTADLLKGLFPELTPQAAIVNFYSPGVTLSLHRDVAEECDRGLLSVSIGCDGIFILGLESEDSQKDDIKAIAIRLRSGDAVYMDGKSRFAWHGVPQIVGNTCPDWLRDWPAGGKEVGGVGIKYEDWRGWMGNKRINLNVRQMWD</sequence>
<evidence type="ECO:0000256" key="1">
    <source>
        <dbReference type="ARBA" id="ARBA00007879"/>
    </source>
</evidence>
<feature type="domain" description="Fe2OG dioxygenase" evidence="10">
    <location>
        <begin position="217"/>
        <end position="346"/>
    </location>
</feature>
<evidence type="ECO:0000313" key="12">
    <source>
        <dbReference type="Proteomes" id="UP000800235"/>
    </source>
</evidence>
<evidence type="ECO:0000256" key="8">
    <source>
        <dbReference type="ARBA" id="ARBA00047565"/>
    </source>
</evidence>
<keyword evidence="5" id="KW-0560">Oxidoreductase</keyword>
<dbReference type="SUPFAM" id="SSF51197">
    <property type="entry name" value="Clavaminate synthase-like"/>
    <property type="match status" value="1"/>
</dbReference>
<keyword evidence="12" id="KW-1185">Reference proteome</keyword>
<proteinExistence type="inferred from homology"/>
<feature type="binding site" evidence="9">
    <location>
        <position position="295"/>
    </location>
    <ligand>
        <name>Fe cation</name>
        <dbReference type="ChEBI" id="CHEBI:24875"/>
        <note>catalytic</note>
    </ligand>
</feature>
<dbReference type="AlphaFoldDB" id="A0A9P4NGW4"/>
<dbReference type="Gene3D" id="2.60.120.590">
    <property type="entry name" value="Alpha-ketoglutarate-dependent dioxygenase AlkB-like"/>
    <property type="match status" value="1"/>
</dbReference>
<protein>
    <recommendedName>
        <fullName evidence="2">mRNA N(6)-methyladenine demethylase</fullName>
        <ecNumber evidence="2">1.14.11.53</ecNumber>
    </recommendedName>
</protein>
<reference evidence="11" key="1">
    <citation type="journal article" date="2020" name="Stud. Mycol.">
        <title>101 Dothideomycetes genomes: a test case for predicting lifestyles and emergence of pathogens.</title>
        <authorList>
            <person name="Haridas S."/>
            <person name="Albert R."/>
            <person name="Binder M."/>
            <person name="Bloem J."/>
            <person name="Labutti K."/>
            <person name="Salamov A."/>
            <person name="Andreopoulos B."/>
            <person name="Baker S."/>
            <person name="Barry K."/>
            <person name="Bills G."/>
            <person name="Bluhm B."/>
            <person name="Cannon C."/>
            <person name="Castanera R."/>
            <person name="Culley D."/>
            <person name="Daum C."/>
            <person name="Ezra D."/>
            <person name="Gonzalez J."/>
            <person name="Henrissat B."/>
            <person name="Kuo A."/>
            <person name="Liang C."/>
            <person name="Lipzen A."/>
            <person name="Lutzoni F."/>
            <person name="Magnuson J."/>
            <person name="Mondo S."/>
            <person name="Nolan M."/>
            <person name="Ohm R."/>
            <person name="Pangilinan J."/>
            <person name="Park H.-J."/>
            <person name="Ramirez L."/>
            <person name="Alfaro M."/>
            <person name="Sun H."/>
            <person name="Tritt A."/>
            <person name="Yoshinaga Y."/>
            <person name="Zwiers L.-H."/>
            <person name="Turgeon B."/>
            <person name="Goodwin S."/>
            <person name="Spatafora J."/>
            <person name="Crous P."/>
            <person name="Grigoriev I."/>
        </authorList>
    </citation>
    <scope>NUCLEOTIDE SEQUENCE</scope>
    <source>
        <strain evidence="11">CBS 130266</strain>
    </source>
</reference>
<dbReference type="GO" id="GO:1990931">
    <property type="term" value="F:mRNA N6-methyladenosine dioxygenase activity"/>
    <property type="evidence" value="ECO:0007669"/>
    <property type="project" value="UniProtKB-EC"/>
</dbReference>
<dbReference type="PANTHER" id="PTHR16557:SF2">
    <property type="entry name" value="NUCLEIC ACID DIOXYGENASE ALKBH1"/>
    <property type="match status" value="1"/>
</dbReference>
<dbReference type="GO" id="GO:0046872">
    <property type="term" value="F:metal ion binding"/>
    <property type="evidence" value="ECO:0007669"/>
    <property type="project" value="UniProtKB-KW"/>
</dbReference>
<dbReference type="InterPro" id="IPR004574">
    <property type="entry name" value="Alkb"/>
</dbReference>
<dbReference type="Proteomes" id="UP000800235">
    <property type="component" value="Unassembled WGS sequence"/>
</dbReference>
<evidence type="ECO:0000313" key="11">
    <source>
        <dbReference type="EMBL" id="KAF2421158.1"/>
    </source>
</evidence>
<evidence type="ECO:0000259" key="10">
    <source>
        <dbReference type="PROSITE" id="PS51471"/>
    </source>
</evidence>
<comment type="similarity">
    <text evidence="1">Belongs to the alkB family.</text>
</comment>
<name>A0A9P4NGW4_9PEZI</name>
<dbReference type="EMBL" id="MU007101">
    <property type="protein sequence ID" value="KAF2421158.1"/>
    <property type="molecule type" value="Genomic_DNA"/>
</dbReference>
<dbReference type="PROSITE" id="PS51471">
    <property type="entry name" value="FE2OG_OXY"/>
    <property type="match status" value="1"/>
</dbReference>
<dbReference type="GO" id="GO:0005634">
    <property type="term" value="C:nucleus"/>
    <property type="evidence" value="ECO:0007669"/>
    <property type="project" value="TreeGrafter"/>
</dbReference>
<evidence type="ECO:0000256" key="6">
    <source>
        <dbReference type="ARBA" id="ARBA00023004"/>
    </source>
</evidence>
<dbReference type="OrthoDB" id="6614653at2759"/>
<evidence type="ECO:0000256" key="3">
    <source>
        <dbReference type="ARBA" id="ARBA00022723"/>
    </source>
</evidence>
<comment type="caution">
    <text evidence="11">The sequence shown here is derived from an EMBL/GenBank/DDBJ whole genome shotgun (WGS) entry which is preliminary data.</text>
</comment>
<evidence type="ECO:0000256" key="2">
    <source>
        <dbReference type="ARBA" id="ARBA00012931"/>
    </source>
</evidence>
<dbReference type="EC" id="1.14.11.53" evidence="2"/>
<keyword evidence="7" id="KW-0843">Virulence</keyword>
<dbReference type="FunFam" id="2.60.120.590:FF:000014">
    <property type="entry name" value="Oxidoreductase, 2OG-Fe(II) oxygenase family family"/>
    <property type="match status" value="1"/>
</dbReference>
<dbReference type="InterPro" id="IPR027450">
    <property type="entry name" value="AlkB-like"/>
</dbReference>